<proteinExistence type="predicted"/>
<dbReference type="GeneID" id="77811154"/>
<evidence type="ECO:0000313" key="2">
    <source>
        <dbReference type="Proteomes" id="UP001164743"/>
    </source>
</evidence>
<sequence length="103" mass="11133">MPGETLRSKATLSIPLGDQDSFFIHGQWSFAKGHISIGTTDLQDIQIQLAALTNNEALINLMTVSHVSSSPAQSFDQSKVNHLSGGKITLMKHGFDDELIKPG</sequence>
<name>A0ABY7CL14_9BASI</name>
<dbReference type="EMBL" id="CP110426">
    <property type="protein sequence ID" value="WAQ85913.1"/>
    <property type="molecule type" value="Genomic_DNA"/>
</dbReference>
<dbReference type="RefSeq" id="XP_053021468.1">
    <property type="nucleotide sequence ID" value="XM_053170259.1"/>
</dbReference>
<gene>
    <name evidence="1" type="ORF">PtA15_6A542</name>
</gene>
<keyword evidence="2" id="KW-1185">Reference proteome</keyword>
<protein>
    <submittedName>
        <fullName evidence="1">Uncharacterized protein</fullName>
    </submittedName>
</protein>
<accession>A0ABY7CL14</accession>
<dbReference type="Proteomes" id="UP001164743">
    <property type="component" value="Chromosome 6A"/>
</dbReference>
<organism evidence="1 2">
    <name type="scientific">Puccinia triticina</name>
    <dbReference type="NCBI Taxonomy" id="208348"/>
    <lineage>
        <taxon>Eukaryota</taxon>
        <taxon>Fungi</taxon>
        <taxon>Dikarya</taxon>
        <taxon>Basidiomycota</taxon>
        <taxon>Pucciniomycotina</taxon>
        <taxon>Pucciniomycetes</taxon>
        <taxon>Pucciniales</taxon>
        <taxon>Pucciniaceae</taxon>
        <taxon>Puccinia</taxon>
    </lineage>
</organism>
<reference evidence="1" key="1">
    <citation type="submission" date="2022-10" db="EMBL/GenBank/DDBJ databases">
        <title>Puccinia triticina Genome sequencing and assembly.</title>
        <authorList>
            <person name="Li C."/>
        </authorList>
    </citation>
    <scope>NUCLEOTIDE SEQUENCE</scope>
    <source>
        <strain evidence="1">Pt15</strain>
    </source>
</reference>
<evidence type="ECO:0000313" key="1">
    <source>
        <dbReference type="EMBL" id="WAQ85913.1"/>
    </source>
</evidence>